<dbReference type="SUPFAM" id="SSF46785">
    <property type="entry name" value="Winged helix' DNA-binding domain"/>
    <property type="match status" value="1"/>
</dbReference>
<proteinExistence type="inferred from homology"/>
<organism evidence="3 4">
    <name type="scientific">Roseibium aestuarii</name>
    <dbReference type="NCBI Taxonomy" id="2600299"/>
    <lineage>
        <taxon>Bacteria</taxon>
        <taxon>Pseudomonadati</taxon>
        <taxon>Pseudomonadota</taxon>
        <taxon>Alphaproteobacteria</taxon>
        <taxon>Hyphomicrobiales</taxon>
        <taxon>Stappiaceae</taxon>
        <taxon>Roseibium</taxon>
    </lineage>
</organism>
<gene>
    <name evidence="3" type="ORF">ACFSC7_16625</name>
</gene>
<dbReference type="RefSeq" id="WP_149893963.1">
    <property type="nucleotide sequence ID" value="NZ_JBHUFA010000014.1"/>
</dbReference>
<keyword evidence="4" id="KW-1185">Reference proteome</keyword>
<reference evidence="4" key="1">
    <citation type="journal article" date="2019" name="Int. J. Syst. Evol. Microbiol.">
        <title>The Global Catalogue of Microorganisms (GCM) 10K type strain sequencing project: providing services to taxonomists for standard genome sequencing and annotation.</title>
        <authorList>
            <consortium name="The Broad Institute Genomics Platform"/>
            <consortium name="The Broad Institute Genome Sequencing Center for Infectious Disease"/>
            <person name="Wu L."/>
            <person name="Ma J."/>
        </authorList>
    </citation>
    <scope>NUCLEOTIDE SEQUENCE [LARGE SCALE GENOMIC DNA]</scope>
    <source>
        <strain evidence="4">JCM 3369</strain>
    </source>
</reference>
<dbReference type="Proteomes" id="UP001597327">
    <property type="component" value="Unassembled WGS sequence"/>
</dbReference>
<evidence type="ECO:0000313" key="4">
    <source>
        <dbReference type="Proteomes" id="UP001597327"/>
    </source>
</evidence>
<dbReference type="InterPro" id="IPR036390">
    <property type="entry name" value="WH_DNA-bd_sf"/>
</dbReference>
<protein>
    <submittedName>
        <fullName evidence="3">ROK family protein</fullName>
    </submittedName>
</protein>
<dbReference type="SUPFAM" id="SSF53067">
    <property type="entry name" value="Actin-like ATPase domain"/>
    <property type="match status" value="1"/>
</dbReference>
<comment type="caution">
    <text evidence="3">The sequence shown here is derived from an EMBL/GenBank/DDBJ whole genome shotgun (WGS) entry which is preliminary data.</text>
</comment>
<evidence type="ECO:0000313" key="3">
    <source>
        <dbReference type="EMBL" id="MFD1697145.1"/>
    </source>
</evidence>
<dbReference type="InterPro" id="IPR049874">
    <property type="entry name" value="ROK_cs"/>
</dbReference>
<evidence type="ECO:0000256" key="1">
    <source>
        <dbReference type="ARBA" id="ARBA00006479"/>
    </source>
</evidence>
<dbReference type="Pfam" id="PF13412">
    <property type="entry name" value="HTH_24"/>
    <property type="match status" value="1"/>
</dbReference>
<name>A0ABW4K3P1_9HYPH</name>
<dbReference type="InterPro" id="IPR000600">
    <property type="entry name" value="ROK"/>
</dbReference>
<feature type="region of interest" description="Disordered" evidence="2">
    <location>
        <begin position="404"/>
        <end position="429"/>
    </location>
</feature>
<dbReference type="PANTHER" id="PTHR18964">
    <property type="entry name" value="ROK (REPRESSOR, ORF, KINASE) FAMILY"/>
    <property type="match status" value="1"/>
</dbReference>
<dbReference type="PANTHER" id="PTHR18964:SF173">
    <property type="entry name" value="GLUCOKINASE"/>
    <property type="match status" value="1"/>
</dbReference>
<dbReference type="InterPro" id="IPR036388">
    <property type="entry name" value="WH-like_DNA-bd_sf"/>
</dbReference>
<sequence>MSKKADRDHIRRQNRSNILEALRRNGPMARIDLGQITGLSPATITAITSDLLDQGLIEGLDAPEQKAPQSRGRPRSLLQINPQAACILVVRITVNTIDMALADYGGTCFHHEQLGFDSATADATTFPDHLITGIRALIRRSGINPELLQEIGVAAQGVVELEHGQVSWSPAFASGAIPIIEPLTQAFGVHCRLSNDTNMITSALNWIEPEKYNGTFAVIMLDYGVGMGLYINDRLFSGASGTAAEFGHANHIPNGALCRCGKRGCMEAYLSDYALVRSARGLPETTDPRQIVAGVEGLANLITKAQAGDMAALKAFADAGTVLGYGLARLIAILDPSRIVLTGAAVRGYSFMEDAMRKGLETALVRDLRQNFVIDVMPWEEDFIRRGLIALGMERLDQTFQGRGLGSGAGMSTAASSTAEETMAEELTR</sequence>
<accession>A0ABW4K3P1</accession>
<evidence type="ECO:0000256" key="2">
    <source>
        <dbReference type="SAM" id="MobiDB-lite"/>
    </source>
</evidence>
<dbReference type="Pfam" id="PF00480">
    <property type="entry name" value="ROK"/>
    <property type="match status" value="1"/>
</dbReference>
<dbReference type="InterPro" id="IPR043129">
    <property type="entry name" value="ATPase_NBD"/>
</dbReference>
<dbReference type="Gene3D" id="3.30.420.40">
    <property type="match status" value="2"/>
</dbReference>
<dbReference type="Gene3D" id="1.10.10.10">
    <property type="entry name" value="Winged helix-like DNA-binding domain superfamily/Winged helix DNA-binding domain"/>
    <property type="match status" value="1"/>
</dbReference>
<comment type="similarity">
    <text evidence="1">Belongs to the ROK (NagC/XylR) family.</text>
</comment>
<dbReference type="PROSITE" id="PS01125">
    <property type="entry name" value="ROK"/>
    <property type="match status" value="1"/>
</dbReference>
<dbReference type="EMBL" id="JBHUFA010000014">
    <property type="protein sequence ID" value="MFD1697145.1"/>
    <property type="molecule type" value="Genomic_DNA"/>
</dbReference>
<feature type="compositionally biased region" description="Low complexity" evidence="2">
    <location>
        <begin position="410"/>
        <end position="421"/>
    </location>
</feature>